<dbReference type="AlphaFoldDB" id="A0A1V6XXH6"/>
<comment type="caution">
    <text evidence="1">The sequence shown here is derived from an EMBL/GenBank/DDBJ whole genome shotgun (WGS) entry which is preliminary data.</text>
</comment>
<evidence type="ECO:0000313" key="1">
    <source>
        <dbReference type="EMBL" id="OQE79835.1"/>
    </source>
</evidence>
<organism evidence="1 2">
    <name type="scientific">Penicillium nalgiovense</name>
    <dbReference type="NCBI Taxonomy" id="60175"/>
    <lineage>
        <taxon>Eukaryota</taxon>
        <taxon>Fungi</taxon>
        <taxon>Dikarya</taxon>
        <taxon>Ascomycota</taxon>
        <taxon>Pezizomycotina</taxon>
        <taxon>Eurotiomycetes</taxon>
        <taxon>Eurotiomycetidae</taxon>
        <taxon>Eurotiales</taxon>
        <taxon>Aspergillaceae</taxon>
        <taxon>Penicillium</taxon>
    </lineage>
</organism>
<accession>A0A1V6XXH6</accession>
<sequence>MKNTGALLADQHNTEEHLGCAVNQAQRHCCTSTQYYLRRNKSTGQTDCRMGFLHQTRMEQVLAKPLDATHYRPRPDLHGAHLNPYNLVVSMVWLANVVVPFLLPLHMDPLTFLLPLLPVVDKRLRWQATEKIIVKVSVRTAPILASNPYSPPHLTAY</sequence>
<protein>
    <submittedName>
        <fullName evidence="1">Uncharacterized protein</fullName>
    </submittedName>
</protein>
<evidence type="ECO:0000313" key="2">
    <source>
        <dbReference type="Proteomes" id="UP000191691"/>
    </source>
</evidence>
<dbReference type="EMBL" id="MOOB01000049">
    <property type="protein sequence ID" value="OQE79835.1"/>
    <property type="molecule type" value="Genomic_DNA"/>
</dbReference>
<keyword evidence="2" id="KW-1185">Reference proteome</keyword>
<dbReference type="Proteomes" id="UP000191691">
    <property type="component" value="Unassembled WGS sequence"/>
</dbReference>
<name>A0A1V6XXH6_PENNA</name>
<reference evidence="2" key="1">
    <citation type="journal article" date="2017" name="Nat. Microbiol.">
        <title>Global analysis of biosynthetic gene clusters reveals vast potential of secondary metabolite production in Penicillium species.</title>
        <authorList>
            <person name="Nielsen J.C."/>
            <person name="Grijseels S."/>
            <person name="Prigent S."/>
            <person name="Ji B."/>
            <person name="Dainat J."/>
            <person name="Nielsen K.F."/>
            <person name="Frisvad J.C."/>
            <person name="Workman M."/>
            <person name="Nielsen J."/>
        </authorList>
    </citation>
    <scope>NUCLEOTIDE SEQUENCE [LARGE SCALE GENOMIC DNA]</scope>
    <source>
        <strain evidence="2">IBT 13039</strain>
    </source>
</reference>
<proteinExistence type="predicted"/>
<gene>
    <name evidence="1" type="ORF">PENNAL_c0049G08981</name>
</gene>